<dbReference type="PANTHER" id="PTHR32063">
    <property type="match status" value="1"/>
</dbReference>
<dbReference type="EMBL" id="AUZZ01009283">
    <property type="protein sequence ID" value="EQD33998.1"/>
    <property type="molecule type" value="Genomic_DNA"/>
</dbReference>
<proteinExistence type="predicted"/>
<name>T0YLM3_9ZZZZ</name>
<dbReference type="Pfam" id="PF00873">
    <property type="entry name" value="ACR_tran"/>
    <property type="match status" value="1"/>
</dbReference>
<keyword evidence="1" id="KW-1133">Transmembrane helix</keyword>
<comment type="caution">
    <text evidence="2">The sequence shown here is derived from an EMBL/GenBank/DDBJ whole genome shotgun (WGS) entry which is preliminary data.</text>
</comment>
<reference evidence="2" key="2">
    <citation type="journal article" date="2014" name="ISME J.">
        <title>Microbial stratification in low pH oxic and suboxic macroscopic growths along an acid mine drainage.</title>
        <authorList>
            <person name="Mendez-Garcia C."/>
            <person name="Mesa V."/>
            <person name="Sprenger R.R."/>
            <person name="Richter M."/>
            <person name="Diez M.S."/>
            <person name="Solano J."/>
            <person name="Bargiela R."/>
            <person name="Golyshina O.V."/>
            <person name="Manteca A."/>
            <person name="Ramos J.L."/>
            <person name="Gallego J.R."/>
            <person name="Llorente I."/>
            <person name="Martins Dos Santos V.A."/>
            <person name="Jensen O.N."/>
            <person name="Pelaez A.I."/>
            <person name="Sanchez J."/>
            <person name="Ferrer M."/>
        </authorList>
    </citation>
    <scope>NUCLEOTIDE SEQUENCE</scope>
</reference>
<feature type="transmembrane region" description="Helical" evidence="1">
    <location>
        <begin position="48"/>
        <end position="67"/>
    </location>
</feature>
<feature type="non-terminal residue" evidence="2">
    <location>
        <position position="126"/>
    </location>
</feature>
<evidence type="ECO:0000313" key="2">
    <source>
        <dbReference type="EMBL" id="EQD33998.1"/>
    </source>
</evidence>
<protein>
    <submittedName>
        <fullName evidence="2">Acriflavin resistance protein</fullName>
    </submittedName>
</protein>
<evidence type="ECO:0000256" key="1">
    <source>
        <dbReference type="SAM" id="Phobius"/>
    </source>
</evidence>
<feature type="non-terminal residue" evidence="2">
    <location>
        <position position="1"/>
    </location>
</feature>
<organism evidence="2">
    <name type="scientific">mine drainage metagenome</name>
    <dbReference type="NCBI Taxonomy" id="410659"/>
    <lineage>
        <taxon>unclassified sequences</taxon>
        <taxon>metagenomes</taxon>
        <taxon>ecological metagenomes</taxon>
    </lineage>
</organism>
<feature type="transmembrane region" description="Helical" evidence="1">
    <location>
        <begin position="6"/>
        <end position="27"/>
    </location>
</feature>
<dbReference type="GO" id="GO:0042910">
    <property type="term" value="F:xenobiotic transmembrane transporter activity"/>
    <property type="evidence" value="ECO:0007669"/>
    <property type="project" value="TreeGrafter"/>
</dbReference>
<feature type="transmembrane region" description="Helical" evidence="1">
    <location>
        <begin position="79"/>
        <end position="104"/>
    </location>
</feature>
<dbReference type="SUPFAM" id="SSF82866">
    <property type="entry name" value="Multidrug efflux transporter AcrB transmembrane domain"/>
    <property type="match status" value="1"/>
</dbReference>
<dbReference type="GO" id="GO:0005886">
    <property type="term" value="C:plasma membrane"/>
    <property type="evidence" value="ECO:0007669"/>
    <property type="project" value="TreeGrafter"/>
</dbReference>
<gene>
    <name evidence="2" type="ORF">B2A_12864</name>
</gene>
<dbReference type="Gene3D" id="1.20.1640.10">
    <property type="entry name" value="Multidrug efflux transporter AcrB transmembrane domain"/>
    <property type="match status" value="1"/>
</dbReference>
<keyword evidence="1" id="KW-0812">Transmembrane</keyword>
<accession>T0YLM3</accession>
<dbReference type="AlphaFoldDB" id="T0YLM3"/>
<dbReference type="InterPro" id="IPR001036">
    <property type="entry name" value="Acrflvin-R"/>
</dbReference>
<sequence>GAAVGFVTLFGITLRNAIMLLSHYRTLVADEGRPWNRETAELGAMHRLAPILMTAAVTALGLLPVALRPHLAGQEIEGPMAIVILGGLFSSTALTLLVLPILALRFARFGTADTWEGVETSEGSPL</sequence>
<keyword evidence="1" id="KW-0472">Membrane</keyword>
<dbReference type="PANTHER" id="PTHR32063:SF4">
    <property type="entry name" value="SLR6043 PROTEIN"/>
    <property type="match status" value="1"/>
</dbReference>
<reference evidence="2" key="1">
    <citation type="submission" date="2013-08" db="EMBL/GenBank/DDBJ databases">
        <authorList>
            <person name="Mendez C."/>
            <person name="Richter M."/>
            <person name="Ferrer M."/>
            <person name="Sanchez J."/>
        </authorList>
    </citation>
    <scope>NUCLEOTIDE SEQUENCE</scope>
</reference>